<keyword evidence="2" id="KW-1185">Reference proteome</keyword>
<accession>W8VS34</accession>
<evidence type="ECO:0000313" key="2">
    <source>
        <dbReference type="Proteomes" id="UP000031760"/>
    </source>
</evidence>
<gene>
    <name evidence="1" type="ORF">NMS_1976</name>
</gene>
<sequence length="154" mass="17098">MGFQPYRLTFESGYYHAAKRDANGYHSQFDFAVSKKNHLIKLNLSTGLGTRLGPSPESRNLGEIIIEEIFFPFRYGIASGQYGYAMDLSNKVLLEPYIGGGVLFANDSSYLVIPVSVKVIYTLDAPIDLGISGNYQINALNDFYTVSAVVGYRF</sequence>
<dbReference type="STRING" id="1454201.NMS_1976"/>
<proteinExistence type="predicted"/>
<dbReference type="Proteomes" id="UP000031760">
    <property type="component" value="Chromosome"/>
</dbReference>
<name>W8VS34_9FLAO</name>
<dbReference type="KEGG" id="nmf:NMS_1976"/>
<organism evidence="1 2">
    <name type="scientific">Nonlabens marinus S1-08</name>
    <dbReference type="NCBI Taxonomy" id="1454201"/>
    <lineage>
        <taxon>Bacteria</taxon>
        <taxon>Pseudomonadati</taxon>
        <taxon>Bacteroidota</taxon>
        <taxon>Flavobacteriia</taxon>
        <taxon>Flavobacteriales</taxon>
        <taxon>Flavobacteriaceae</taxon>
        <taxon>Nonlabens</taxon>
    </lineage>
</organism>
<dbReference type="HOGENOM" id="CLU_1702445_0_0_10"/>
<dbReference type="AlphaFoldDB" id="W8VS34"/>
<protein>
    <submittedName>
        <fullName evidence="1">Uncharacterized protein</fullName>
    </submittedName>
</protein>
<dbReference type="EMBL" id="AP014548">
    <property type="protein sequence ID" value="BAO55985.1"/>
    <property type="molecule type" value="Genomic_DNA"/>
</dbReference>
<evidence type="ECO:0000313" key="1">
    <source>
        <dbReference type="EMBL" id="BAO55985.1"/>
    </source>
</evidence>
<reference evidence="1 2" key="1">
    <citation type="journal article" date="2014" name="Proc. Natl. Acad. Sci. U.S.A.">
        <title>Functional characterization of flavobacteria rhodopsins reveals a unique class of light-driven chloride pump in bacteria.</title>
        <authorList>
            <person name="Yoshizawa S."/>
            <person name="Kumagai Y."/>
            <person name="Kim H."/>
            <person name="Ogura Y."/>
            <person name="Hayashi T."/>
            <person name="Iwasaki W."/>
            <person name="DeLong E.F."/>
            <person name="Kogure K."/>
        </authorList>
    </citation>
    <scope>NUCLEOTIDE SEQUENCE [LARGE SCALE GENOMIC DNA]</scope>
    <source>
        <strain evidence="1 2">S1-08</strain>
    </source>
</reference>